<dbReference type="PANTHER" id="PTHR32024">
    <property type="entry name" value="TRK SYSTEM POTASSIUM UPTAKE PROTEIN TRKG-RELATED"/>
    <property type="match status" value="1"/>
</dbReference>
<feature type="transmembrane region" description="Helical" evidence="10">
    <location>
        <begin position="170"/>
        <end position="190"/>
    </location>
</feature>
<evidence type="ECO:0000256" key="1">
    <source>
        <dbReference type="ARBA" id="ARBA00004651"/>
    </source>
</evidence>
<comment type="subcellular location">
    <subcellularLocation>
        <location evidence="1">Cell membrane</location>
        <topology evidence="1">Multi-pass membrane protein</topology>
    </subcellularLocation>
</comment>
<feature type="transmembrane region" description="Helical" evidence="10">
    <location>
        <begin position="86"/>
        <end position="111"/>
    </location>
</feature>
<evidence type="ECO:0000256" key="4">
    <source>
        <dbReference type="ARBA" id="ARBA00022538"/>
    </source>
</evidence>
<dbReference type="GO" id="GO:0015379">
    <property type="term" value="F:potassium:chloride symporter activity"/>
    <property type="evidence" value="ECO:0007669"/>
    <property type="project" value="InterPro"/>
</dbReference>
<evidence type="ECO:0000256" key="10">
    <source>
        <dbReference type="SAM" id="Phobius"/>
    </source>
</evidence>
<evidence type="ECO:0000313" key="11">
    <source>
        <dbReference type="EMBL" id="SDP59890.1"/>
    </source>
</evidence>
<name>A0A1H0U1F9_9BACI</name>
<keyword evidence="12" id="KW-1185">Reference proteome</keyword>
<evidence type="ECO:0000256" key="9">
    <source>
        <dbReference type="ARBA" id="ARBA00023136"/>
    </source>
</evidence>
<protein>
    <submittedName>
        <fullName evidence="11">Trk system potassium uptake protein TrkH</fullName>
    </submittedName>
</protein>
<evidence type="ECO:0000256" key="3">
    <source>
        <dbReference type="ARBA" id="ARBA00022475"/>
    </source>
</evidence>
<dbReference type="OrthoDB" id="9810952at2"/>
<dbReference type="STRING" id="930152.SAMN05216565_10477"/>
<feature type="transmembrane region" description="Helical" evidence="10">
    <location>
        <begin position="137"/>
        <end position="158"/>
    </location>
</feature>
<proteinExistence type="predicted"/>
<keyword evidence="2" id="KW-0813">Transport</keyword>
<dbReference type="InterPro" id="IPR003445">
    <property type="entry name" value="Cat_transpt"/>
</dbReference>
<evidence type="ECO:0000256" key="5">
    <source>
        <dbReference type="ARBA" id="ARBA00022692"/>
    </source>
</evidence>
<feature type="transmembrane region" description="Helical" evidence="10">
    <location>
        <begin position="309"/>
        <end position="337"/>
    </location>
</feature>
<feature type="transmembrane region" description="Helical" evidence="10">
    <location>
        <begin position="238"/>
        <end position="259"/>
    </location>
</feature>
<dbReference type="GO" id="GO:0005886">
    <property type="term" value="C:plasma membrane"/>
    <property type="evidence" value="ECO:0007669"/>
    <property type="project" value="UniProtKB-SubCell"/>
</dbReference>
<dbReference type="PANTHER" id="PTHR32024:SF1">
    <property type="entry name" value="KTR SYSTEM POTASSIUM UPTAKE PROTEIN B"/>
    <property type="match status" value="1"/>
</dbReference>
<dbReference type="NCBIfam" id="TIGR00933">
    <property type="entry name" value="2a38"/>
    <property type="match status" value="1"/>
</dbReference>
<dbReference type="Pfam" id="PF02386">
    <property type="entry name" value="TrkH"/>
    <property type="match status" value="1"/>
</dbReference>
<keyword evidence="7 10" id="KW-1133">Transmembrane helix</keyword>
<evidence type="ECO:0000256" key="7">
    <source>
        <dbReference type="ARBA" id="ARBA00022989"/>
    </source>
</evidence>
<organism evidence="11 12">
    <name type="scientific">Litchfieldia salsa</name>
    <dbReference type="NCBI Taxonomy" id="930152"/>
    <lineage>
        <taxon>Bacteria</taxon>
        <taxon>Bacillati</taxon>
        <taxon>Bacillota</taxon>
        <taxon>Bacilli</taxon>
        <taxon>Bacillales</taxon>
        <taxon>Bacillaceae</taxon>
        <taxon>Litchfieldia</taxon>
    </lineage>
</organism>
<feature type="transmembrane region" description="Helical" evidence="10">
    <location>
        <begin position="417"/>
        <end position="438"/>
    </location>
</feature>
<reference evidence="12" key="1">
    <citation type="submission" date="2016-10" db="EMBL/GenBank/DDBJ databases">
        <authorList>
            <person name="Varghese N."/>
            <person name="Submissions S."/>
        </authorList>
    </citation>
    <scope>NUCLEOTIDE SEQUENCE [LARGE SCALE GENOMIC DNA]</scope>
    <source>
        <strain evidence="12">IBRC-M10078</strain>
    </source>
</reference>
<keyword evidence="9 10" id="KW-0472">Membrane</keyword>
<evidence type="ECO:0000313" key="12">
    <source>
        <dbReference type="Proteomes" id="UP000199159"/>
    </source>
</evidence>
<dbReference type="Proteomes" id="UP000199159">
    <property type="component" value="Unassembled WGS sequence"/>
</dbReference>
<dbReference type="InterPro" id="IPR004772">
    <property type="entry name" value="TrkH"/>
</dbReference>
<sequence>MVQGLKKIAKFKLSKKLIRINPAQTLSLGFLILILVGTLLLMLPFATQDRHHLSFIDALFQATSAVCVTGLVVVDTHTTFTMFGQIVLMVLIQIGGLGFMTVGILVALFLGKNIGLQSRLMIQESLNQLSMEGMVKLVKFVIGFTFFIEGIGAVILAFRFAQDFAIPKAIYYGIFHSISAFNNAGFDIMGDFRSMTSYVGDFTVIMVLTSLLIIGGIGYTVVLDIVRKKSIKKLSLHTKIVLIMTVLLNVVGTVLIFTLEYNNPGTLGPLGLKDKLLGAYFHGVVPRTAGFNSLNMGELTLSSQFVTMVLMFIGGGSGGTAGGIKVTTVAIIFLAIWALIRGKEDVNTMGRRLPKDIIYRAFAITVYSTAVVFITLFILTITEAAPLNVILFEVISAFGTVGMSLGLTPDLSPVGKIVITILMFIGRVGPLTIAFALARASKKQPPYRYVEEKVMIG</sequence>
<evidence type="ECO:0000256" key="2">
    <source>
        <dbReference type="ARBA" id="ARBA00022448"/>
    </source>
</evidence>
<dbReference type="AlphaFoldDB" id="A0A1H0U1F9"/>
<keyword evidence="3" id="KW-1003">Cell membrane</keyword>
<evidence type="ECO:0000256" key="6">
    <source>
        <dbReference type="ARBA" id="ARBA00022958"/>
    </source>
</evidence>
<accession>A0A1H0U1F9</accession>
<keyword evidence="5 10" id="KW-0812">Transmembrane</keyword>
<dbReference type="EMBL" id="FNJU01000004">
    <property type="protein sequence ID" value="SDP59890.1"/>
    <property type="molecule type" value="Genomic_DNA"/>
</dbReference>
<keyword evidence="4" id="KW-0633">Potassium transport</keyword>
<gene>
    <name evidence="11" type="ORF">SAMN05216565_10477</name>
</gene>
<feature type="transmembrane region" description="Helical" evidence="10">
    <location>
        <begin position="202"/>
        <end position="226"/>
    </location>
</feature>
<keyword evidence="6" id="KW-0630">Potassium</keyword>
<evidence type="ECO:0000256" key="8">
    <source>
        <dbReference type="ARBA" id="ARBA00023065"/>
    </source>
</evidence>
<feature type="transmembrane region" description="Helical" evidence="10">
    <location>
        <begin position="357"/>
        <end position="379"/>
    </location>
</feature>
<feature type="transmembrane region" description="Helical" evidence="10">
    <location>
        <begin position="21"/>
        <end position="43"/>
    </location>
</feature>
<feature type="transmembrane region" description="Helical" evidence="10">
    <location>
        <begin position="55"/>
        <end position="74"/>
    </location>
</feature>
<dbReference type="RefSeq" id="WP_090853192.1">
    <property type="nucleotide sequence ID" value="NZ_FNJU01000004.1"/>
</dbReference>
<keyword evidence="8" id="KW-0406">Ion transport</keyword>